<dbReference type="NCBIfam" id="TIGR04320">
    <property type="entry name" value="Surf_Exclu_PgrA"/>
    <property type="match status" value="1"/>
</dbReference>
<name>A0A0R1Y995_9LACO</name>
<evidence type="ECO:0000256" key="1">
    <source>
        <dbReference type="SAM" id="SignalP"/>
    </source>
</evidence>
<dbReference type="eggNOG" id="ENOG50309I2">
    <property type="taxonomic scope" value="Bacteria"/>
</dbReference>
<dbReference type="RefSeq" id="WP_025081371.1">
    <property type="nucleotide sequence ID" value="NZ_AZGI01000046.1"/>
</dbReference>
<dbReference type="PATRIC" id="fig|1423754.3.peg.1241"/>
<evidence type="ECO:0000313" key="3">
    <source>
        <dbReference type="Proteomes" id="UP000051223"/>
    </source>
</evidence>
<dbReference type="EMBL" id="AZGI01000046">
    <property type="protein sequence ID" value="KRM38813.1"/>
    <property type="molecule type" value="Genomic_DNA"/>
</dbReference>
<accession>A0A0R1Y995</accession>
<dbReference type="AlphaFoldDB" id="A0A0R1Y995"/>
<proteinExistence type="predicted"/>
<feature type="chain" id="PRO_5038509026" description="SEC10/PgrA surface exclusion domain-containing protein" evidence="1">
    <location>
        <begin position="25"/>
        <end position="291"/>
    </location>
</feature>
<keyword evidence="3" id="KW-1185">Reference proteome</keyword>
<dbReference type="InterPro" id="IPR027607">
    <property type="entry name" value="Surf_Exclu_SEC10/PgrA"/>
</dbReference>
<reference evidence="2 3" key="1">
    <citation type="journal article" date="2015" name="Genome Announc.">
        <title>Expanding the biotechnology potential of lactobacilli through comparative genomics of 213 strains and associated genera.</title>
        <authorList>
            <person name="Sun Z."/>
            <person name="Harris H.M."/>
            <person name="McCann A."/>
            <person name="Guo C."/>
            <person name="Argimon S."/>
            <person name="Zhang W."/>
            <person name="Yang X."/>
            <person name="Jeffery I.B."/>
            <person name="Cooney J.C."/>
            <person name="Kagawa T.F."/>
            <person name="Liu W."/>
            <person name="Song Y."/>
            <person name="Salvetti E."/>
            <person name="Wrobel A."/>
            <person name="Rasinkangas P."/>
            <person name="Parkhill J."/>
            <person name="Rea M.C."/>
            <person name="O'Sullivan O."/>
            <person name="Ritari J."/>
            <person name="Douillard F.P."/>
            <person name="Paul Ross R."/>
            <person name="Yang R."/>
            <person name="Briner A.E."/>
            <person name="Felis G.E."/>
            <person name="de Vos W.M."/>
            <person name="Barrangou R."/>
            <person name="Klaenhammer T.R."/>
            <person name="Caufield P.W."/>
            <person name="Cui Y."/>
            <person name="Zhang H."/>
            <person name="O'Toole P.W."/>
        </authorList>
    </citation>
    <scope>NUCLEOTIDE SEQUENCE [LARGE SCALE GENOMIC DNA]</scope>
    <source>
        <strain evidence="2 3">DSM 5661</strain>
    </source>
</reference>
<evidence type="ECO:0000313" key="2">
    <source>
        <dbReference type="EMBL" id="KRM38813.1"/>
    </source>
</evidence>
<sequence>MRKNIKFATLVGATVALTLGGLSAVNSQSVSETVEAATLTLPKSQGYTKARVLKENTGRISKADKKKLIKGSIAGMKQNDWIDTNSSDLRHVDVTKLSQSDKVMLSHFTLDLINQARHQMGKRSWTYRKGALKFADRTAREYYNNNRSVWDSDHYVAGIKRAAKASGLNYRAGQVYEDESGLPITSDFQGHDRTIAALKNQIYFNIKQMLFGGFSSVGSGDPADQYGDANRYVEWEHAGDLLGLRSAQGYDAKTKYFGVSFSGLKNDPDKISVHMMGVAKRYIQNYKKFNH</sequence>
<protein>
    <recommendedName>
        <fullName evidence="4">SEC10/PgrA surface exclusion domain-containing protein</fullName>
    </recommendedName>
</protein>
<keyword evidence="1" id="KW-0732">Signal</keyword>
<dbReference type="STRING" id="1423754.FC39_GL001206"/>
<gene>
    <name evidence="2" type="ORF">FC39_GL001206</name>
</gene>
<feature type="signal peptide" evidence="1">
    <location>
        <begin position="1"/>
        <end position="24"/>
    </location>
</feature>
<dbReference type="Proteomes" id="UP000051223">
    <property type="component" value="Unassembled WGS sequence"/>
</dbReference>
<dbReference type="OrthoDB" id="2285944at2"/>
<organism evidence="2 3">
    <name type="scientific">Lactobacillus hamsteri DSM 5661 = JCM 6256</name>
    <dbReference type="NCBI Taxonomy" id="1423754"/>
    <lineage>
        <taxon>Bacteria</taxon>
        <taxon>Bacillati</taxon>
        <taxon>Bacillota</taxon>
        <taxon>Bacilli</taxon>
        <taxon>Lactobacillales</taxon>
        <taxon>Lactobacillaceae</taxon>
        <taxon>Lactobacillus</taxon>
    </lineage>
</organism>
<evidence type="ECO:0008006" key="4">
    <source>
        <dbReference type="Google" id="ProtNLM"/>
    </source>
</evidence>
<comment type="caution">
    <text evidence="2">The sequence shown here is derived from an EMBL/GenBank/DDBJ whole genome shotgun (WGS) entry which is preliminary data.</text>
</comment>